<accession>A0A6G4WTS6</accession>
<dbReference type="RefSeq" id="WP_165297680.1">
    <property type="nucleotide sequence ID" value="NZ_JAAKZZ010000040.1"/>
</dbReference>
<dbReference type="EMBL" id="JAAKZZ010000040">
    <property type="protein sequence ID" value="NGO68027.1"/>
    <property type="molecule type" value="Genomic_DNA"/>
</dbReference>
<dbReference type="Proteomes" id="UP000477722">
    <property type="component" value="Unassembled WGS sequence"/>
</dbReference>
<organism evidence="2 3">
    <name type="scientific">Streptomyces boncukensis</name>
    <dbReference type="NCBI Taxonomy" id="2711219"/>
    <lineage>
        <taxon>Bacteria</taxon>
        <taxon>Bacillati</taxon>
        <taxon>Actinomycetota</taxon>
        <taxon>Actinomycetes</taxon>
        <taxon>Kitasatosporales</taxon>
        <taxon>Streptomycetaceae</taxon>
        <taxon>Streptomyces</taxon>
    </lineage>
</organism>
<dbReference type="SUPFAM" id="SSF88659">
    <property type="entry name" value="Sigma3 and sigma4 domains of RNA polymerase sigma factors"/>
    <property type="match status" value="1"/>
</dbReference>
<evidence type="ECO:0000313" key="2">
    <source>
        <dbReference type="EMBL" id="NGO68027.1"/>
    </source>
</evidence>
<evidence type="ECO:0000256" key="1">
    <source>
        <dbReference type="SAM" id="MobiDB-lite"/>
    </source>
</evidence>
<keyword evidence="3" id="KW-1185">Reference proteome</keyword>
<dbReference type="AlphaFoldDB" id="A0A6G4WTS6"/>
<feature type="region of interest" description="Disordered" evidence="1">
    <location>
        <begin position="1"/>
        <end position="20"/>
    </location>
</feature>
<dbReference type="InterPro" id="IPR013324">
    <property type="entry name" value="RNA_pol_sigma_r3/r4-like"/>
</dbReference>
<proteinExistence type="predicted"/>
<evidence type="ECO:0000313" key="3">
    <source>
        <dbReference type="Proteomes" id="UP000477722"/>
    </source>
</evidence>
<comment type="caution">
    <text evidence="2">The sequence shown here is derived from an EMBL/GenBank/DDBJ whole genome shotgun (WGS) entry which is preliminary data.</text>
</comment>
<sequence length="96" mass="10304">MENTESAAPDPPTGDRPSPADLFEIAAERALDDSAGPAERAAMITELLKAVDRRQKELTETRRADVLTLRETMTLAKVGKAIGLSTGRVDQIAKGK</sequence>
<name>A0A6G4WTS6_9ACTN</name>
<protein>
    <submittedName>
        <fullName evidence="2">Uncharacterized protein</fullName>
    </submittedName>
</protein>
<gene>
    <name evidence="2" type="ORF">G5C65_06585</name>
</gene>
<reference evidence="2 3" key="1">
    <citation type="submission" date="2020-02" db="EMBL/GenBank/DDBJ databases">
        <title>Whole-genome analyses of novel actinobacteria.</title>
        <authorList>
            <person name="Sahin N."/>
            <person name="Tatar D."/>
        </authorList>
    </citation>
    <scope>NUCLEOTIDE SEQUENCE [LARGE SCALE GENOMIC DNA]</scope>
    <source>
        <strain evidence="2 3">SB3404</strain>
    </source>
</reference>